<keyword evidence="5 11" id="KW-0547">Nucleotide-binding</keyword>
<dbReference type="InterPro" id="IPR004527">
    <property type="entry name" value="Glu-tRNA-ligase_bac/mito"/>
</dbReference>
<dbReference type="Proteomes" id="UP000606974">
    <property type="component" value="Unassembled WGS sequence"/>
</dbReference>
<keyword evidence="8 11" id="KW-0030">Aminoacyl-tRNA synthetase</keyword>
<dbReference type="InterPro" id="IPR020058">
    <property type="entry name" value="Glu/Gln-tRNA-synth_Ib_cat-dom"/>
</dbReference>
<comment type="caution">
    <text evidence="13">The sequence shown here is derived from an EMBL/GenBank/DDBJ whole genome shotgun (WGS) entry which is preliminary data.</text>
</comment>
<evidence type="ECO:0000256" key="5">
    <source>
        <dbReference type="ARBA" id="ARBA00022741"/>
    </source>
</evidence>
<dbReference type="FunFam" id="3.40.50.620:FF:000045">
    <property type="entry name" value="Glutamate--tRNA ligase, mitochondrial"/>
    <property type="match status" value="1"/>
</dbReference>
<evidence type="ECO:0000256" key="6">
    <source>
        <dbReference type="ARBA" id="ARBA00022840"/>
    </source>
</evidence>
<evidence type="ECO:0000256" key="4">
    <source>
        <dbReference type="ARBA" id="ARBA00022598"/>
    </source>
</evidence>
<keyword evidence="7 11" id="KW-0648">Protein biosynthesis</keyword>
<dbReference type="AlphaFoldDB" id="A0A8H7AU13"/>
<sequence>MRYLGPQTSTPRCVYCSCRFQCGQGLENRRVKSIRPSLNLVRDASSTRAKHLLPDRPARTRFAPSPTGNLHLGSIRTALFNYLLAKRTEGQFLLRIEDTDQKRTIPGAEAQLCRDLQWAGLQWDEGPLVGGPYGPYRQSERTKIYGDHAERLLRLKLAYRCYCSAERLDILNRSRHEKGLPLGYDRKCAHLSLHQPEDRARRRESHVVRLRAPDSYPPWHDFVYGNTGKSGQQGRKTLVDDPVYDDPIIIKSDGHPTYHLANVVDDHLMEITHVIRGTEWMSSTPMHLALYKAFGWKPPLFGHVPLLVDQNNQKLSKRNLDTDIASFRDKQGIFSDALVNFAVLLGWSHQQQSDLLSLKRLEEIFDLKFTKGNTVVSFAKLQFLQERYARQYIAEGGTQFHHMAQKVCSILREICDENHISAILGRRSLEDVVGLILRADWKSYTTAEAFAQRSSNLFKPLEELPAYKPLNPGCPLSALRVAAASFLLIPDQQWTAAVHRDNIAAILPPGSETGPAGDEATGNVKVWRKEICHFLRWSLMSGASGPPLPDLMEIMGREVCYLRINRAIKKTCEQEQASYSEQPKVRLMGAVV</sequence>
<organism evidence="13 14">
    <name type="scientific">Endocarpon pusillum</name>
    <dbReference type="NCBI Taxonomy" id="364733"/>
    <lineage>
        <taxon>Eukaryota</taxon>
        <taxon>Fungi</taxon>
        <taxon>Dikarya</taxon>
        <taxon>Ascomycota</taxon>
        <taxon>Pezizomycotina</taxon>
        <taxon>Eurotiomycetes</taxon>
        <taxon>Chaetothyriomycetidae</taxon>
        <taxon>Verrucariales</taxon>
        <taxon>Verrucariaceae</taxon>
        <taxon>Endocarpon</taxon>
    </lineage>
</organism>
<dbReference type="GO" id="GO:0008270">
    <property type="term" value="F:zinc ion binding"/>
    <property type="evidence" value="ECO:0007669"/>
    <property type="project" value="InterPro"/>
</dbReference>
<dbReference type="InterPro" id="IPR049940">
    <property type="entry name" value="GluQ/Sye"/>
</dbReference>
<evidence type="ECO:0000256" key="7">
    <source>
        <dbReference type="ARBA" id="ARBA00022917"/>
    </source>
</evidence>
<dbReference type="Pfam" id="PF00749">
    <property type="entry name" value="tRNA-synt_1c"/>
    <property type="match status" value="1"/>
</dbReference>
<evidence type="ECO:0000256" key="8">
    <source>
        <dbReference type="ARBA" id="ARBA00023146"/>
    </source>
</evidence>
<dbReference type="PANTHER" id="PTHR43311">
    <property type="entry name" value="GLUTAMATE--TRNA LIGASE"/>
    <property type="match status" value="1"/>
</dbReference>
<dbReference type="GO" id="GO:0005739">
    <property type="term" value="C:mitochondrion"/>
    <property type="evidence" value="ECO:0007669"/>
    <property type="project" value="UniProtKB-SubCell"/>
</dbReference>
<dbReference type="PANTHER" id="PTHR43311:SF2">
    <property type="entry name" value="GLUTAMATE--TRNA LIGASE, MITOCHONDRIAL-RELATED"/>
    <property type="match status" value="1"/>
</dbReference>
<dbReference type="GO" id="GO:0005524">
    <property type="term" value="F:ATP binding"/>
    <property type="evidence" value="ECO:0007669"/>
    <property type="project" value="UniProtKB-KW"/>
</dbReference>
<reference evidence="13" key="1">
    <citation type="submission" date="2020-02" db="EMBL/GenBank/DDBJ databases">
        <authorList>
            <person name="Palmer J.M."/>
        </authorList>
    </citation>
    <scope>NUCLEOTIDE SEQUENCE</scope>
    <source>
        <strain evidence="13">EPUS1.4</strain>
        <tissue evidence="13">Thallus</tissue>
    </source>
</reference>
<feature type="domain" description="Glutamyl/glutaminyl-tRNA synthetase class Ib catalytic" evidence="12">
    <location>
        <begin position="59"/>
        <end position="369"/>
    </location>
</feature>
<dbReference type="NCBIfam" id="TIGR00464">
    <property type="entry name" value="gltX_bact"/>
    <property type="match status" value="1"/>
</dbReference>
<evidence type="ECO:0000313" key="13">
    <source>
        <dbReference type="EMBL" id="KAF7513006.1"/>
    </source>
</evidence>
<dbReference type="EMBL" id="JAACFV010000008">
    <property type="protein sequence ID" value="KAF7513006.1"/>
    <property type="molecule type" value="Genomic_DNA"/>
</dbReference>
<keyword evidence="6 11" id="KW-0067">ATP-binding</keyword>
<dbReference type="InterPro" id="IPR000924">
    <property type="entry name" value="Glu/Gln-tRNA-synth"/>
</dbReference>
<keyword evidence="4 11" id="KW-0436">Ligase</keyword>
<dbReference type="GO" id="GO:0006424">
    <property type="term" value="P:glutamyl-tRNA aminoacylation"/>
    <property type="evidence" value="ECO:0007669"/>
    <property type="project" value="InterPro"/>
</dbReference>
<evidence type="ECO:0000256" key="10">
    <source>
        <dbReference type="ARBA" id="ARBA00072917"/>
    </source>
</evidence>
<comment type="subcellular location">
    <subcellularLocation>
        <location evidence="1">Mitochondrion</location>
    </subcellularLocation>
</comment>
<evidence type="ECO:0000313" key="14">
    <source>
        <dbReference type="Proteomes" id="UP000606974"/>
    </source>
</evidence>
<dbReference type="SUPFAM" id="SSF48163">
    <property type="entry name" value="An anticodon-binding domain of class I aminoacyl-tRNA synthetases"/>
    <property type="match status" value="1"/>
</dbReference>
<evidence type="ECO:0000256" key="9">
    <source>
        <dbReference type="ARBA" id="ARBA00030865"/>
    </source>
</evidence>
<evidence type="ECO:0000259" key="12">
    <source>
        <dbReference type="Pfam" id="PF00749"/>
    </source>
</evidence>
<dbReference type="InterPro" id="IPR033910">
    <property type="entry name" value="GluRS_core"/>
</dbReference>
<evidence type="ECO:0000256" key="1">
    <source>
        <dbReference type="ARBA" id="ARBA00004173"/>
    </source>
</evidence>
<evidence type="ECO:0000256" key="11">
    <source>
        <dbReference type="RuleBase" id="RU363037"/>
    </source>
</evidence>
<protein>
    <recommendedName>
        <fullName evidence="10">Glutamate--tRNA ligase, mitochondrial</fullName>
        <ecNumber evidence="3">6.1.1.17</ecNumber>
    </recommendedName>
    <alternativeName>
        <fullName evidence="9">Glutamyl-tRNA synthetase</fullName>
    </alternativeName>
</protein>
<dbReference type="GO" id="GO:0004818">
    <property type="term" value="F:glutamate-tRNA ligase activity"/>
    <property type="evidence" value="ECO:0007669"/>
    <property type="project" value="UniProtKB-EC"/>
</dbReference>
<dbReference type="PRINTS" id="PR00987">
    <property type="entry name" value="TRNASYNTHGLU"/>
</dbReference>
<proteinExistence type="inferred from homology"/>
<dbReference type="Gene3D" id="3.40.50.620">
    <property type="entry name" value="HUPs"/>
    <property type="match status" value="1"/>
</dbReference>
<dbReference type="EC" id="6.1.1.17" evidence="3"/>
<dbReference type="OrthoDB" id="428822at2759"/>
<evidence type="ECO:0000256" key="3">
    <source>
        <dbReference type="ARBA" id="ARBA00012835"/>
    </source>
</evidence>
<dbReference type="InterPro" id="IPR014729">
    <property type="entry name" value="Rossmann-like_a/b/a_fold"/>
</dbReference>
<comment type="similarity">
    <text evidence="2">Belongs to the class-I aminoacyl-tRNA synthetase family. Glutamate--tRNA ligase type 1 subfamily.</text>
</comment>
<dbReference type="HAMAP" id="MF_00022">
    <property type="entry name" value="Glu_tRNA_synth_type1"/>
    <property type="match status" value="1"/>
</dbReference>
<evidence type="ECO:0000256" key="2">
    <source>
        <dbReference type="ARBA" id="ARBA00007894"/>
    </source>
</evidence>
<dbReference type="CDD" id="cd00808">
    <property type="entry name" value="GluRS_core"/>
    <property type="match status" value="1"/>
</dbReference>
<dbReference type="InterPro" id="IPR020751">
    <property type="entry name" value="aa-tRNA-synth_I_codon-bd_sub2"/>
</dbReference>
<dbReference type="GO" id="GO:0000049">
    <property type="term" value="F:tRNA binding"/>
    <property type="evidence" value="ECO:0007669"/>
    <property type="project" value="InterPro"/>
</dbReference>
<keyword evidence="14" id="KW-1185">Reference proteome</keyword>
<accession>A0A8H7AU13</accession>
<gene>
    <name evidence="13" type="ORF">GJ744_011272</name>
</gene>
<dbReference type="SUPFAM" id="SSF52374">
    <property type="entry name" value="Nucleotidylyl transferase"/>
    <property type="match status" value="1"/>
</dbReference>
<name>A0A8H7AU13_9EURO</name>
<dbReference type="Gene3D" id="1.10.10.350">
    <property type="match status" value="1"/>
</dbReference>
<dbReference type="InterPro" id="IPR008925">
    <property type="entry name" value="aa_tRNA-synth_I_cd-bd_sf"/>
</dbReference>